<dbReference type="AlphaFoldDB" id="A0A6G0YLX0"/>
<keyword evidence="2" id="KW-1185">Reference proteome</keyword>
<comment type="caution">
    <text evidence="1">The sequence shown here is derived from an EMBL/GenBank/DDBJ whole genome shotgun (WGS) entry which is preliminary data.</text>
</comment>
<accession>A0A6G0YLX0</accession>
<dbReference type="Proteomes" id="UP000478052">
    <property type="component" value="Unassembled WGS sequence"/>
</dbReference>
<feature type="non-terminal residue" evidence="1">
    <location>
        <position position="135"/>
    </location>
</feature>
<gene>
    <name evidence="1" type="ORF">FWK35_00019243</name>
</gene>
<evidence type="ECO:0000313" key="2">
    <source>
        <dbReference type="Proteomes" id="UP000478052"/>
    </source>
</evidence>
<dbReference type="EMBL" id="VUJU01003350">
    <property type="protein sequence ID" value="KAF0758231.1"/>
    <property type="molecule type" value="Genomic_DNA"/>
</dbReference>
<sequence>LSLIQHQSFITTTTTILIQNLILINTHIGIKEYEDYSLLYTLVKILEFIKHISAFFRAKIFNLHKDLKLIISHVGKRYLLKYEDYILLYTLVKILEFTKHISAFFRAKIFNLYKDLKLIISHVGKRYSLIEKIIY</sequence>
<reference evidence="1 2" key="1">
    <citation type="submission" date="2019-08" db="EMBL/GenBank/DDBJ databases">
        <title>Whole genome of Aphis craccivora.</title>
        <authorList>
            <person name="Voronova N.V."/>
            <person name="Shulinski R.S."/>
            <person name="Bandarenka Y.V."/>
            <person name="Zhorov D.G."/>
            <person name="Warner D."/>
        </authorList>
    </citation>
    <scope>NUCLEOTIDE SEQUENCE [LARGE SCALE GENOMIC DNA]</scope>
    <source>
        <strain evidence="1">180601</strain>
        <tissue evidence="1">Whole Body</tissue>
    </source>
</reference>
<name>A0A6G0YLX0_APHCR</name>
<evidence type="ECO:0000313" key="1">
    <source>
        <dbReference type="EMBL" id="KAF0758231.1"/>
    </source>
</evidence>
<feature type="non-terminal residue" evidence="1">
    <location>
        <position position="1"/>
    </location>
</feature>
<organism evidence="1 2">
    <name type="scientific">Aphis craccivora</name>
    <name type="common">Cowpea aphid</name>
    <dbReference type="NCBI Taxonomy" id="307492"/>
    <lineage>
        <taxon>Eukaryota</taxon>
        <taxon>Metazoa</taxon>
        <taxon>Ecdysozoa</taxon>
        <taxon>Arthropoda</taxon>
        <taxon>Hexapoda</taxon>
        <taxon>Insecta</taxon>
        <taxon>Pterygota</taxon>
        <taxon>Neoptera</taxon>
        <taxon>Paraneoptera</taxon>
        <taxon>Hemiptera</taxon>
        <taxon>Sternorrhyncha</taxon>
        <taxon>Aphidomorpha</taxon>
        <taxon>Aphidoidea</taxon>
        <taxon>Aphididae</taxon>
        <taxon>Aphidini</taxon>
        <taxon>Aphis</taxon>
        <taxon>Aphis</taxon>
    </lineage>
</organism>
<protein>
    <submittedName>
        <fullName evidence="1">Uncharacterized protein</fullName>
    </submittedName>
</protein>
<proteinExistence type="predicted"/>